<dbReference type="HOGENOM" id="CLU_043832_0_0_1"/>
<dbReference type="EMBL" id="KL142402">
    <property type="protein sequence ID" value="KDR69365.1"/>
    <property type="molecule type" value="Genomic_DNA"/>
</dbReference>
<organism evidence="2 3">
    <name type="scientific">Galerina marginata (strain CBS 339.88)</name>
    <dbReference type="NCBI Taxonomy" id="685588"/>
    <lineage>
        <taxon>Eukaryota</taxon>
        <taxon>Fungi</taxon>
        <taxon>Dikarya</taxon>
        <taxon>Basidiomycota</taxon>
        <taxon>Agaricomycotina</taxon>
        <taxon>Agaricomycetes</taxon>
        <taxon>Agaricomycetidae</taxon>
        <taxon>Agaricales</taxon>
        <taxon>Agaricineae</taxon>
        <taxon>Strophariaceae</taxon>
        <taxon>Galerina</taxon>
    </lineage>
</organism>
<evidence type="ECO:0000256" key="1">
    <source>
        <dbReference type="SAM" id="MobiDB-lite"/>
    </source>
</evidence>
<feature type="region of interest" description="Disordered" evidence="1">
    <location>
        <begin position="1"/>
        <end position="27"/>
    </location>
</feature>
<protein>
    <submittedName>
        <fullName evidence="2">Uncharacterized protein</fullName>
    </submittedName>
</protein>
<accession>A0A067SEL1</accession>
<dbReference type="InterPro" id="IPR032675">
    <property type="entry name" value="LRR_dom_sf"/>
</dbReference>
<keyword evidence="3" id="KW-1185">Reference proteome</keyword>
<reference evidence="3" key="1">
    <citation type="journal article" date="2014" name="Proc. Natl. Acad. Sci. U.S.A.">
        <title>Extensive sampling of basidiomycete genomes demonstrates inadequacy of the white-rot/brown-rot paradigm for wood decay fungi.</title>
        <authorList>
            <person name="Riley R."/>
            <person name="Salamov A.A."/>
            <person name="Brown D.W."/>
            <person name="Nagy L.G."/>
            <person name="Floudas D."/>
            <person name="Held B.W."/>
            <person name="Levasseur A."/>
            <person name="Lombard V."/>
            <person name="Morin E."/>
            <person name="Otillar R."/>
            <person name="Lindquist E.A."/>
            <person name="Sun H."/>
            <person name="LaButti K.M."/>
            <person name="Schmutz J."/>
            <person name="Jabbour D."/>
            <person name="Luo H."/>
            <person name="Baker S.E."/>
            <person name="Pisabarro A.G."/>
            <person name="Walton J.D."/>
            <person name="Blanchette R.A."/>
            <person name="Henrissat B."/>
            <person name="Martin F."/>
            <person name="Cullen D."/>
            <person name="Hibbett D.S."/>
            <person name="Grigoriev I.V."/>
        </authorList>
    </citation>
    <scope>NUCLEOTIDE SEQUENCE [LARGE SCALE GENOMIC DNA]</scope>
    <source>
        <strain evidence="3">CBS 339.88</strain>
    </source>
</reference>
<dbReference type="OrthoDB" id="2269034at2759"/>
<proteinExistence type="predicted"/>
<evidence type="ECO:0000313" key="3">
    <source>
        <dbReference type="Proteomes" id="UP000027222"/>
    </source>
</evidence>
<evidence type="ECO:0000313" key="2">
    <source>
        <dbReference type="EMBL" id="KDR69365.1"/>
    </source>
</evidence>
<name>A0A067SEL1_GALM3</name>
<sequence>MSQTFNLSGEAVGTIPDTQPATNPEIALNTPHRPFTYGLPPEVLGEIFFRSLPAHPMVHRQPDVTVAPMLLCHVCSYWRAVAVGMQQLWENLFYSLSVYPPGPAKNLSLDQNIRPDDLKFLRWWRRKLGNKSVNLRFVVRWFKDYPEDWGEKGDTESFMRLILSARSLDVDKGFACALRMHLGTGFLSSTSKTSTFFLREGSGGFRGVLRNFPQDIPFGPRLTPFSTTHPVRRIFLEAMTIKERNVAEIQWTHLTHAILMNVAISTQAWFLVTGECVHLESAIFHIQGCTEPGHVGDAPNRTLPRLRRLVVKWDPSEFKQPIFQNLYLPALTGLRLHSCLSINELHQLLKSTPSVKELHLSYRIPADPDHYSKRGLLPSPGSGIDPILSCIPALEHLVLQINPFWNKEYREIDNLVDILGTTPWLELGRRGNPIKRVELTAEYWEWMKKMIEGAEKFRNHIEGVNIVIRDDSPWGRDEQLHGQYVDFGFDDLSFVLG</sequence>
<dbReference type="Gene3D" id="3.80.10.10">
    <property type="entry name" value="Ribonuclease Inhibitor"/>
    <property type="match status" value="1"/>
</dbReference>
<gene>
    <name evidence="2" type="ORF">GALMADRAFT_160408</name>
</gene>
<dbReference type="AlphaFoldDB" id="A0A067SEL1"/>
<dbReference type="Proteomes" id="UP000027222">
    <property type="component" value="Unassembled WGS sequence"/>
</dbReference>